<keyword evidence="2" id="KW-1185">Reference proteome</keyword>
<comment type="caution">
    <text evidence="1">The sequence shown here is derived from an EMBL/GenBank/DDBJ whole genome shotgun (WGS) entry which is preliminary data.</text>
</comment>
<reference evidence="1" key="1">
    <citation type="thesis" date="2020" institute="ProQuest LLC" country="789 East Eisenhower Parkway, Ann Arbor, MI, USA">
        <title>Comparative Genomics and Chromosome Evolution.</title>
        <authorList>
            <person name="Mudd A.B."/>
        </authorList>
    </citation>
    <scope>NUCLEOTIDE SEQUENCE</scope>
    <source>
        <strain evidence="1">HN-11 Male</strain>
        <tissue evidence="1">Kidney and liver</tissue>
    </source>
</reference>
<organism evidence="1 2">
    <name type="scientific">Eleutherodactylus coqui</name>
    <name type="common">Puerto Rican coqui</name>
    <dbReference type="NCBI Taxonomy" id="57060"/>
    <lineage>
        <taxon>Eukaryota</taxon>
        <taxon>Metazoa</taxon>
        <taxon>Chordata</taxon>
        <taxon>Craniata</taxon>
        <taxon>Vertebrata</taxon>
        <taxon>Euteleostomi</taxon>
        <taxon>Amphibia</taxon>
        <taxon>Batrachia</taxon>
        <taxon>Anura</taxon>
        <taxon>Neobatrachia</taxon>
        <taxon>Hyloidea</taxon>
        <taxon>Eleutherodactylidae</taxon>
        <taxon>Eleutherodactylinae</taxon>
        <taxon>Eleutherodactylus</taxon>
        <taxon>Eleutherodactylus</taxon>
    </lineage>
</organism>
<dbReference type="Proteomes" id="UP000770717">
    <property type="component" value="Unassembled WGS sequence"/>
</dbReference>
<gene>
    <name evidence="1" type="ORF">GDO78_015423</name>
</gene>
<accession>A0A8J6EDM6</accession>
<name>A0A8J6EDM6_ELECQ</name>
<evidence type="ECO:0000313" key="1">
    <source>
        <dbReference type="EMBL" id="KAG9467203.1"/>
    </source>
</evidence>
<proteinExistence type="predicted"/>
<evidence type="ECO:0000313" key="2">
    <source>
        <dbReference type="Proteomes" id="UP000770717"/>
    </source>
</evidence>
<dbReference type="EMBL" id="WNTK01001551">
    <property type="protein sequence ID" value="KAG9467203.1"/>
    <property type="molecule type" value="Genomic_DNA"/>
</dbReference>
<protein>
    <submittedName>
        <fullName evidence="1">Uncharacterized protein</fullName>
    </submittedName>
</protein>
<sequence>MRCKPPGRVEDTASRQLQMHPVNEYFPISQNTKSKCQTSRTGLLDHRNPRFLKRNTKFSGLMESFFFTGHLIVWKEGYSVSQGLWISDHQSVCFPHPDS</sequence>
<dbReference type="AlphaFoldDB" id="A0A8J6EDM6"/>